<dbReference type="Gene3D" id="3.30.530.20">
    <property type="match status" value="1"/>
</dbReference>
<keyword evidence="4" id="KW-1185">Reference proteome</keyword>
<dbReference type="STRING" id="370526.SAMN04489835_3762"/>
<evidence type="ECO:0000256" key="1">
    <source>
        <dbReference type="ARBA" id="ARBA00006817"/>
    </source>
</evidence>
<organism evidence="3 4">
    <name type="scientific">Mycolicibacterium rutilum</name>
    <name type="common">Mycobacterium rutilum</name>
    <dbReference type="NCBI Taxonomy" id="370526"/>
    <lineage>
        <taxon>Bacteria</taxon>
        <taxon>Bacillati</taxon>
        <taxon>Actinomycetota</taxon>
        <taxon>Actinomycetes</taxon>
        <taxon>Mycobacteriales</taxon>
        <taxon>Mycobacteriaceae</taxon>
        <taxon>Mycolicibacterium</taxon>
    </lineage>
</organism>
<proteinExistence type="inferred from homology"/>
<dbReference type="EMBL" id="LT629971">
    <property type="protein sequence ID" value="SEH76049.1"/>
    <property type="molecule type" value="Genomic_DNA"/>
</dbReference>
<feature type="domain" description="Activator of Hsp90 ATPase homologue 1/2-like C-terminal" evidence="2">
    <location>
        <begin position="25"/>
        <end position="143"/>
    </location>
</feature>
<gene>
    <name evidence="3" type="ORF">SAMN04489835_3762</name>
</gene>
<dbReference type="InterPro" id="IPR023393">
    <property type="entry name" value="START-like_dom_sf"/>
</dbReference>
<evidence type="ECO:0000259" key="2">
    <source>
        <dbReference type="Pfam" id="PF08327"/>
    </source>
</evidence>
<protein>
    <submittedName>
        <fullName evidence="3">Uncharacterized conserved protein YndB, AHSA1/START domain</fullName>
    </submittedName>
</protein>
<name>A0A1H6KKR1_MYCRU</name>
<accession>A0A1H6KKR1</accession>
<dbReference type="OrthoDB" id="9803476at2"/>
<dbReference type="SUPFAM" id="SSF55961">
    <property type="entry name" value="Bet v1-like"/>
    <property type="match status" value="1"/>
</dbReference>
<dbReference type="CDD" id="cd08899">
    <property type="entry name" value="SRPBCC_CalC_Aha1-like_6"/>
    <property type="match status" value="1"/>
</dbReference>
<evidence type="ECO:0000313" key="4">
    <source>
        <dbReference type="Proteomes" id="UP000182915"/>
    </source>
</evidence>
<dbReference type="RefSeq" id="WP_083408439.1">
    <property type="nucleotide sequence ID" value="NZ_LT629971.1"/>
</dbReference>
<dbReference type="Pfam" id="PF08327">
    <property type="entry name" value="AHSA1"/>
    <property type="match status" value="1"/>
</dbReference>
<reference evidence="4" key="1">
    <citation type="submission" date="2016-10" db="EMBL/GenBank/DDBJ databases">
        <authorList>
            <person name="Varghese N."/>
            <person name="Submissions S."/>
        </authorList>
    </citation>
    <scope>NUCLEOTIDE SEQUENCE [LARGE SCALE GENOMIC DNA]</scope>
    <source>
        <strain evidence="4">DSM 45405</strain>
    </source>
</reference>
<dbReference type="AlphaFoldDB" id="A0A1H6KKR1"/>
<evidence type="ECO:0000313" key="3">
    <source>
        <dbReference type="EMBL" id="SEH76049.1"/>
    </source>
</evidence>
<comment type="similarity">
    <text evidence="1">Belongs to the AHA1 family.</text>
</comment>
<dbReference type="Proteomes" id="UP000182915">
    <property type="component" value="Chromosome I"/>
</dbReference>
<dbReference type="InterPro" id="IPR013538">
    <property type="entry name" value="ASHA1/2-like_C"/>
</dbReference>
<sequence>MTDPYGQLTVDGDRAVLTFERRLPYPVHTVWAAITDPAERDAWFGTTKIDARQGGSIEMVPHGPPLPADSTRMTGRILVWDPPHVFEHEWRQSIVDDGVVRYELTADGSGTHLRFTHRGLSRRHGGGFLGGTHAYLDRLRAHLDGEPLPDWSQRRAEINSRMELESR</sequence>